<protein>
    <recommendedName>
        <fullName evidence="4">Profilin</fullName>
    </recommendedName>
</protein>
<evidence type="ECO:0000313" key="2">
    <source>
        <dbReference type="EMBL" id="OWF38099.1"/>
    </source>
</evidence>
<dbReference type="InterPro" id="IPR036140">
    <property type="entry name" value="PFN_sf"/>
</dbReference>
<name>A0A210PNL4_MIZYE</name>
<gene>
    <name evidence="2" type="ORF">KP79_PYT09128</name>
</gene>
<dbReference type="AlphaFoldDB" id="A0A210PNL4"/>
<evidence type="ECO:0008006" key="4">
    <source>
        <dbReference type="Google" id="ProtNLM"/>
    </source>
</evidence>
<organism evidence="2 3">
    <name type="scientific">Mizuhopecten yessoensis</name>
    <name type="common">Japanese scallop</name>
    <name type="synonym">Patinopecten yessoensis</name>
    <dbReference type="NCBI Taxonomy" id="6573"/>
    <lineage>
        <taxon>Eukaryota</taxon>
        <taxon>Metazoa</taxon>
        <taxon>Spiralia</taxon>
        <taxon>Lophotrochozoa</taxon>
        <taxon>Mollusca</taxon>
        <taxon>Bivalvia</taxon>
        <taxon>Autobranchia</taxon>
        <taxon>Pteriomorphia</taxon>
        <taxon>Pectinida</taxon>
        <taxon>Pectinoidea</taxon>
        <taxon>Pectinidae</taxon>
        <taxon>Mizuhopecten</taxon>
    </lineage>
</organism>
<dbReference type="Pfam" id="PF00235">
    <property type="entry name" value="Profilin"/>
    <property type="match status" value="1"/>
</dbReference>
<dbReference type="SUPFAM" id="SSF55770">
    <property type="entry name" value="Profilin (actin-binding protein)"/>
    <property type="match status" value="1"/>
</dbReference>
<comment type="caution">
    <text evidence="2">The sequence shown here is derived from an EMBL/GenBank/DDBJ whole genome shotgun (WGS) entry which is preliminary data.</text>
</comment>
<accession>A0A210PNL4</accession>
<sequence>MDVQVAPPPKGPAAIIKNPPTKGPGPGLVRKSVAMDWGEMILAFVAKGRISKAAIFDRKGKCMSTSPDLKIPQDEVISVVRCLDAEFVSLNKPHFGLFFGEDRFICFRADKTTVIGLTKTAFFVAHICDDVVIFAFSDMIEESNVSCLAEVWTFAREVRSRMDLSAFIG</sequence>
<evidence type="ECO:0000256" key="1">
    <source>
        <dbReference type="SAM" id="MobiDB-lite"/>
    </source>
</evidence>
<evidence type="ECO:0000313" key="3">
    <source>
        <dbReference type="Proteomes" id="UP000242188"/>
    </source>
</evidence>
<dbReference type="InterPro" id="IPR048278">
    <property type="entry name" value="PFN"/>
</dbReference>
<proteinExistence type="predicted"/>
<dbReference type="EMBL" id="NEDP02005573">
    <property type="protein sequence ID" value="OWF38099.1"/>
    <property type="molecule type" value="Genomic_DNA"/>
</dbReference>
<keyword evidence="3" id="KW-1185">Reference proteome</keyword>
<dbReference type="Gene3D" id="3.30.450.30">
    <property type="entry name" value="Dynein light chain 2a, cytoplasmic"/>
    <property type="match status" value="1"/>
</dbReference>
<feature type="region of interest" description="Disordered" evidence="1">
    <location>
        <begin position="1"/>
        <end position="25"/>
    </location>
</feature>
<reference evidence="2 3" key="1">
    <citation type="journal article" date="2017" name="Nat. Ecol. Evol.">
        <title>Scallop genome provides insights into evolution of bilaterian karyotype and development.</title>
        <authorList>
            <person name="Wang S."/>
            <person name="Zhang J."/>
            <person name="Jiao W."/>
            <person name="Li J."/>
            <person name="Xun X."/>
            <person name="Sun Y."/>
            <person name="Guo X."/>
            <person name="Huan P."/>
            <person name="Dong B."/>
            <person name="Zhang L."/>
            <person name="Hu X."/>
            <person name="Sun X."/>
            <person name="Wang J."/>
            <person name="Zhao C."/>
            <person name="Wang Y."/>
            <person name="Wang D."/>
            <person name="Huang X."/>
            <person name="Wang R."/>
            <person name="Lv J."/>
            <person name="Li Y."/>
            <person name="Zhang Z."/>
            <person name="Liu B."/>
            <person name="Lu W."/>
            <person name="Hui Y."/>
            <person name="Liang J."/>
            <person name="Zhou Z."/>
            <person name="Hou R."/>
            <person name="Li X."/>
            <person name="Liu Y."/>
            <person name="Li H."/>
            <person name="Ning X."/>
            <person name="Lin Y."/>
            <person name="Zhao L."/>
            <person name="Xing Q."/>
            <person name="Dou J."/>
            <person name="Li Y."/>
            <person name="Mao J."/>
            <person name="Guo H."/>
            <person name="Dou H."/>
            <person name="Li T."/>
            <person name="Mu C."/>
            <person name="Jiang W."/>
            <person name="Fu Q."/>
            <person name="Fu X."/>
            <person name="Miao Y."/>
            <person name="Liu J."/>
            <person name="Yu Q."/>
            <person name="Li R."/>
            <person name="Liao H."/>
            <person name="Li X."/>
            <person name="Kong Y."/>
            <person name="Jiang Z."/>
            <person name="Chourrout D."/>
            <person name="Li R."/>
            <person name="Bao Z."/>
        </authorList>
    </citation>
    <scope>NUCLEOTIDE SEQUENCE [LARGE SCALE GENOMIC DNA]</scope>
    <source>
        <strain evidence="2 3">PY_sf001</strain>
    </source>
</reference>
<feature type="compositionally biased region" description="Pro residues" evidence="1">
    <location>
        <begin position="1"/>
        <end position="11"/>
    </location>
</feature>
<dbReference type="GO" id="GO:0003779">
    <property type="term" value="F:actin binding"/>
    <property type="evidence" value="ECO:0007669"/>
    <property type="project" value="InterPro"/>
</dbReference>
<dbReference type="Proteomes" id="UP000242188">
    <property type="component" value="Unassembled WGS sequence"/>
</dbReference>